<sequence>MQPRLLLLLGSITACLAVWPQPAEIQTGNRVLWLDAAIHATLRCEEQTIDLYGTSSSQGIHLASVLNGALGLTQGLMDKLQFTFVNRNNSAEHGFSERSIVQNSVRETIRSIQQSRFVPWKLYRRHSTFEPDPHGPRHYISTLQIQQKDCPGPEPLRPQSYFGGDESYVIDIDDHGIASIKSNCSIGTIRALQTLKQLFFAHSTKSGSYTPFAPLSIADRARWRHRGLSIDIARNPFAPKDLIRTIDAMAMAKLNRLHIHATDSQSWPLEIPSLPDLARKGAYQPHHVWGADSLREIQMYGAEKGVSVFIEIDMPGHTASVAYAFPNLIAAFNELDWSTFAAEPLSGQLKLNSSDVHKFVATVLDDLLPRTRPYTSLYHIGGDELNLAAYLLDETVQSDDPRVLQPLLQKFIDNVIEASIRHGLQPIVWEEMLLDWNLTLPSALDSAPSRQTLVQVWRNSERIEEVLKRGHRAIFGDYHYWYLDCGFGVFLDPYPSGKSPPGVPYNTSGGYSSRLQKPYLDYCNPYHNWRQMYTYNPLANISVDLQEGIEGGEVLMWSEQTDSSDLDSKLWPRAAAAAEVLWAGVRDESMLENATRRLGEWRERGVRDLGLRMSPVTMTWCLMEGGCNL</sequence>
<gene>
    <name evidence="12" type="ORF">PV07_10251</name>
</gene>
<dbReference type="Gene3D" id="3.30.379.10">
    <property type="entry name" value="Chitobiase/beta-hexosaminidase domain 2-like"/>
    <property type="match status" value="1"/>
</dbReference>
<feature type="chain" id="PRO_5002238414" description="Beta-hexosaminidase" evidence="9">
    <location>
        <begin position="18"/>
        <end position="629"/>
    </location>
</feature>
<dbReference type="PANTHER" id="PTHR22600:SF58">
    <property type="entry name" value="BETA-HEXOSAMINIDASE"/>
    <property type="match status" value="1"/>
</dbReference>
<evidence type="ECO:0000256" key="2">
    <source>
        <dbReference type="ARBA" id="ARBA00006285"/>
    </source>
</evidence>
<feature type="domain" description="Glycoside hydrolase family 20 catalytic" evidence="10">
    <location>
        <begin position="224"/>
        <end position="584"/>
    </location>
</feature>
<dbReference type="OrthoDB" id="428480at2759"/>
<dbReference type="InterPro" id="IPR029018">
    <property type="entry name" value="Hex-like_dom2"/>
</dbReference>
<dbReference type="GeneID" id="27349445"/>
<keyword evidence="3 9" id="KW-0732">Signal</keyword>
<evidence type="ECO:0000256" key="5">
    <source>
        <dbReference type="ARBA" id="ARBA00023180"/>
    </source>
</evidence>
<dbReference type="GO" id="GO:0016020">
    <property type="term" value="C:membrane"/>
    <property type="evidence" value="ECO:0007669"/>
    <property type="project" value="TreeGrafter"/>
</dbReference>
<keyword evidence="13" id="KW-1185">Reference proteome</keyword>
<proteinExistence type="inferred from homology"/>
<dbReference type="FunFam" id="3.20.20.80:FF:000063">
    <property type="entry name" value="Beta-hexosaminidase"/>
    <property type="match status" value="1"/>
</dbReference>
<dbReference type="GO" id="GO:0030203">
    <property type="term" value="P:glycosaminoglycan metabolic process"/>
    <property type="evidence" value="ECO:0007669"/>
    <property type="project" value="TreeGrafter"/>
</dbReference>
<feature type="signal peptide" evidence="9">
    <location>
        <begin position="1"/>
        <end position="17"/>
    </location>
</feature>
<dbReference type="EC" id="3.2.1.52" evidence="7"/>
<evidence type="ECO:0000313" key="13">
    <source>
        <dbReference type="Proteomes" id="UP000054466"/>
    </source>
</evidence>
<dbReference type="SUPFAM" id="SSF51445">
    <property type="entry name" value="(Trans)glycosidases"/>
    <property type="match status" value="1"/>
</dbReference>
<dbReference type="EMBL" id="KN847045">
    <property type="protein sequence ID" value="KIW24542.1"/>
    <property type="molecule type" value="Genomic_DNA"/>
</dbReference>
<evidence type="ECO:0000256" key="3">
    <source>
        <dbReference type="ARBA" id="ARBA00022729"/>
    </source>
</evidence>
<feature type="active site" description="Proton donor" evidence="8">
    <location>
        <position position="384"/>
    </location>
</feature>
<evidence type="ECO:0000256" key="8">
    <source>
        <dbReference type="PIRSR" id="PIRSR001093-1"/>
    </source>
</evidence>
<dbReference type="AlphaFoldDB" id="A0A0D2AI29"/>
<reference evidence="12 13" key="1">
    <citation type="submission" date="2015-01" db="EMBL/GenBank/DDBJ databases">
        <title>The Genome Sequence of Cladophialophora immunda CBS83496.</title>
        <authorList>
            <consortium name="The Broad Institute Genomics Platform"/>
            <person name="Cuomo C."/>
            <person name="de Hoog S."/>
            <person name="Gorbushina A."/>
            <person name="Stielow B."/>
            <person name="Teixiera M."/>
            <person name="Abouelleil A."/>
            <person name="Chapman S.B."/>
            <person name="Priest M."/>
            <person name="Young S.K."/>
            <person name="Wortman J."/>
            <person name="Nusbaum C."/>
            <person name="Birren B."/>
        </authorList>
    </citation>
    <scope>NUCLEOTIDE SEQUENCE [LARGE SCALE GENOMIC DNA]</scope>
    <source>
        <strain evidence="12 13">CBS 83496</strain>
    </source>
</reference>
<dbReference type="PANTHER" id="PTHR22600">
    <property type="entry name" value="BETA-HEXOSAMINIDASE"/>
    <property type="match status" value="1"/>
</dbReference>
<keyword evidence="4 7" id="KW-0378">Hydrolase</keyword>
<comment type="similarity">
    <text evidence="2 7">Belongs to the glycosyl hydrolase 20 family.</text>
</comment>
<dbReference type="GO" id="GO:0005975">
    <property type="term" value="P:carbohydrate metabolic process"/>
    <property type="evidence" value="ECO:0007669"/>
    <property type="project" value="InterPro"/>
</dbReference>
<dbReference type="SUPFAM" id="SSF55545">
    <property type="entry name" value="beta-N-acetylhexosaminidase-like domain"/>
    <property type="match status" value="1"/>
</dbReference>
<dbReference type="Gene3D" id="3.20.20.80">
    <property type="entry name" value="Glycosidases"/>
    <property type="match status" value="1"/>
</dbReference>
<dbReference type="InterPro" id="IPR029019">
    <property type="entry name" value="HEX_eukaryotic_N"/>
</dbReference>
<name>A0A0D2AI29_9EURO</name>
<dbReference type="HOGENOM" id="CLU_007082_0_2_1"/>
<dbReference type="PRINTS" id="PR00738">
    <property type="entry name" value="GLHYDRLASE20"/>
</dbReference>
<organism evidence="12 13">
    <name type="scientific">Cladophialophora immunda</name>
    <dbReference type="NCBI Taxonomy" id="569365"/>
    <lineage>
        <taxon>Eukaryota</taxon>
        <taxon>Fungi</taxon>
        <taxon>Dikarya</taxon>
        <taxon>Ascomycota</taxon>
        <taxon>Pezizomycotina</taxon>
        <taxon>Eurotiomycetes</taxon>
        <taxon>Chaetothyriomycetidae</taxon>
        <taxon>Chaetothyriales</taxon>
        <taxon>Herpotrichiellaceae</taxon>
        <taxon>Cladophialophora</taxon>
    </lineage>
</organism>
<feature type="domain" description="Beta-hexosaminidase eukaryotic type N-terminal" evidence="11">
    <location>
        <begin position="18"/>
        <end position="198"/>
    </location>
</feature>
<keyword evidence="6 7" id="KW-0326">Glycosidase</keyword>
<dbReference type="InterPro" id="IPR017853">
    <property type="entry name" value="GH"/>
</dbReference>
<dbReference type="PROSITE" id="PS51257">
    <property type="entry name" value="PROKAR_LIPOPROTEIN"/>
    <property type="match status" value="1"/>
</dbReference>
<evidence type="ECO:0000256" key="7">
    <source>
        <dbReference type="PIRNR" id="PIRNR001093"/>
    </source>
</evidence>
<dbReference type="InterPro" id="IPR015883">
    <property type="entry name" value="Glyco_hydro_20_cat"/>
</dbReference>
<evidence type="ECO:0000256" key="4">
    <source>
        <dbReference type="ARBA" id="ARBA00022801"/>
    </source>
</evidence>
<evidence type="ECO:0000313" key="12">
    <source>
        <dbReference type="EMBL" id="KIW24542.1"/>
    </source>
</evidence>
<accession>A0A0D2AI29</accession>
<evidence type="ECO:0000256" key="6">
    <source>
        <dbReference type="ARBA" id="ARBA00023295"/>
    </source>
</evidence>
<comment type="catalytic activity">
    <reaction evidence="1 7">
        <text>Hydrolysis of terminal non-reducing N-acetyl-D-hexosamine residues in N-acetyl-beta-D-hexosaminides.</text>
        <dbReference type="EC" id="3.2.1.52"/>
    </reaction>
</comment>
<dbReference type="InterPro" id="IPR025705">
    <property type="entry name" value="Beta_hexosaminidase_sua/sub"/>
</dbReference>
<dbReference type="RefSeq" id="XP_016244758.1">
    <property type="nucleotide sequence ID" value="XM_016397567.1"/>
</dbReference>
<dbReference type="PIRSF" id="PIRSF001093">
    <property type="entry name" value="B-hxosamndse_ab_euk"/>
    <property type="match status" value="1"/>
</dbReference>
<evidence type="ECO:0000256" key="1">
    <source>
        <dbReference type="ARBA" id="ARBA00001231"/>
    </source>
</evidence>
<dbReference type="VEuPathDB" id="FungiDB:PV07_10251"/>
<evidence type="ECO:0000259" key="11">
    <source>
        <dbReference type="Pfam" id="PF14845"/>
    </source>
</evidence>
<keyword evidence="5" id="KW-0325">Glycoprotein</keyword>
<dbReference type="STRING" id="569365.A0A0D2AI29"/>
<dbReference type="Proteomes" id="UP000054466">
    <property type="component" value="Unassembled WGS sequence"/>
</dbReference>
<evidence type="ECO:0000256" key="9">
    <source>
        <dbReference type="SAM" id="SignalP"/>
    </source>
</evidence>
<dbReference type="GO" id="GO:0016231">
    <property type="term" value="F:beta-N-acetylglucosaminidase activity"/>
    <property type="evidence" value="ECO:0007669"/>
    <property type="project" value="TreeGrafter"/>
</dbReference>
<protein>
    <recommendedName>
        <fullName evidence="7">Beta-hexosaminidase</fullName>
        <ecNumber evidence="7">3.2.1.52</ecNumber>
    </recommendedName>
</protein>
<dbReference type="Pfam" id="PF14845">
    <property type="entry name" value="Glycohydro_20b2"/>
    <property type="match status" value="1"/>
</dbReference>
<evidence type="ECO:0000259" key="10">
    <source>
        <dbReference type="Pfam" id="PF00728"/>
    </source>
</evidence>
<dbReference type="Pfam" id="PF00728">
    <property type="entry name" value="Glyco_hydro_20"/>
    <property type="match status" value="1"/>
</dbReference>